<reference evidence="1" key="1">
    <citation type="submission" date="2023-08" db="EMBL/GenBank/DDBJ databases">
        <authorList>
            <person name="Alioto T."/>
            <person name="Alioto T."/>
            <person name="Gomez Garrido J."/>
        </authorList>
    </citation>
    <scope>NUCLEOTIDE SEQUENCE</scope>
</reference>
<accession>A0AA36F288</accession>
<evidence type="ECO:0000313" key="1">
    <source>
        <dbReference type="EMBL" id="CAI9722976.1"/>
    </source>
</evidence>
<dbReference type="Proteomes" id="UP001162480">
    <property type="component" value="Chromosome 5"/>
</dbReference>
<dbReference type="EMBL" id="OX597818">
    <property type="protein sequence ID" value="CAI9722976.1"/>
    <property type="molecule type" value="Genomic_DNA"/>
</dbReference>
<gene>
    <name evidence="1" type="ORF">OCTVUL_1B023470</name>
</gene>
<name>A0AA36F288_OCTVU</name>
<protein>
    <submittedName>
        <fullName evidence="1">Uncharacterized protein</fullName>
    </submittedName>
</protein>
<keyword evidence="2" id="KW-1185">Reference proteome</keyword>
<organism evidence="1 2">
    <name type="scientific">Octopus vulgaris</name>
    <name type="common">Common octopus</name>
    <dbReference type="NCBI Taxonomy" id="6645"/>
    <lineage>
        <taxon>Eukaryota</taxon>
        <taxon>Metazoa</taxon>
        <taxon>Spiralia</taxon>
        <taxon>Lophotrochozoa</taxon>
        <taxon>Mollusca</taxon>
        <taxon>Cephalopoda</taxon>
        <taxon>Coleoidea</taxon>
        <taxon>Octopodiformes</taxon>
        <taxon>Octopoda</taxon>
        <taxon>Incirrata</taxon>
        <taxon>Octopodidae</taxon>
        <taxon>Octopus</taxon>
    </lineage>
</organism>
<evidence type="ECO:0000313" key="2">
    <source>
        <dbReference type="Proteomes" id="UP001162480"/>
    </source>
</evidence>
<sequence>MLISSRRIMNSYNFQICYTLDIHIYQRLLKCCPIFQFANVHRWQLIYVFEYVICKRVAFPEISNFLRIQ</sequence>
<proteinExistence type="predicted"/>
<dbReference type="AlphaFoldDB" id="A0AA36F288"/>